<evidence type="ECO:0000256" key="15">
    <source>
        <dbReference type="SAM" id="SignalP"/>
    </source>
</evidence>
<dbReference type="Proteomes" id="UP000283530">
    <property type="component" value="Unassembled WGS sequence"/>
</dbReference>
<accession>A0A3S4PX57</accession>
<keyword evidence="4" id="KW-0945">Host-virus interaction</keyword>
<dbReference type="EMBL" id="QPKB01000011">
    <property type="protein sequence ID" value="RWR95978.1"/>
    <property type="molecule type" value="Genomic_DNA"/>
</dbReference>
<evidence type="ECO:0000256" key="8">
    <source>
        <dbReference type="ARBA" id="ARBA00022949"/>
    </source>
</evidence>
<dbReference type="CDD" id="cd23509">
    <property type="entry name" value="Gnk2-like"/>
    <property type="match status" value="2"/>
</dbReference>
<evidence type="ECO:0000256" key="4">
    <source>
        <dbReference type="ARBA" id="ARBA00022581"/>
    </source>
</evidence>
<comment type="similarity">
    <text evidence="13">Belongs to the cysteine-rich repeat secretory protein family. Plasmodesmata-located proteins (PDLD) subfamily.</text>
</comment>
<evidence type="ECO:0000256" key="9">
    <source>
        <dbReference type="ARBA" id="ARBA00022989"/>
    </source>
</evidence>
<evidence type="ECO:0000256" key="11">
    <source>
        <dbReference type="ARBA" id="ARBA00023157"/>
    </source>
</evidence>
<comment type="caution">
    <text evidence="17">The sequence shown here is derived from an EMBL/GenBank/DDBJ whole genome shotgun (WGS) entry which is preliminary data.</text>
</comment>
<feature type="domain" description="Gnk2-homologous" evidence="16">
    <location>
        <begin position="135"/>
        <end position="235"/>
    </location>
</feature>
<dbReference type="AlphaFoldDB" id="A0A3S4PX57"/>
<evidence type="ECO:0000256" key="7">
    <source>
        <dbReference type="ARBA" id="ARBA00022737"/>
    </source>
</evidence>
<feature type="chain" id="PRO_5018678345" evidence="15">
    <location>
        <begin position="25"/>
        <end position="282"/>
    </location>
</feature>
<dbReference type="InterPro" id="IPR051378">
    <property type="entry name" value="Cell2Cell_Antifungal"/>
</dbReference>
<dbReference type="Pfam" id="PF01657">
    <property type="entry name" value="Stress-antifung"/>
    <property type="match status" value="2"/>
</dbReference>
<dbReference type="GO" id="GO:0009506">
    <property type="term" value="C:plasmodesma"/>
    <property type="evidence" value="ECO:0007669"/>
    <property type="project" value="UniProtKB-SubCell"/>
</dbReference>
<evidence type="ECO:0000256" key="12">
    <source>
        <dbReference type="ARBA" id="ARBA00024184"/>
    </source>
</evidence>
<dbReference type="OrthoDB" id="1097929at2759"/>
<dbReference type="FunFam" id="3.30.430.20:FF:000001">
    <property type="entry name" value="cysteine-rich repeat secretory protein 3"/>
    <property type="match status" value="1"/>
</dbReference>
<feature type="transmembrane region" description="Helical" evidence="14">
    <location>
        <begin position="252"/>
        <end position="272"/>
    </location>
</feature>
<evidence type="ECO:0000256" key="13">
    <source>
        <dbReference type="ARBA" id="ARBA00038393"/>
    </source>
</evidence>
<keyword evidence="11" id="KW-1015">Disulfide bond</keyword>
<reference evidence="17 18" key="1">
    <citation type="journal article" date="2019" name="Nat. Plants">
        <title>Stout camphor tree genome fills gaps in understanding of flowering plant genome evolution.</title>
        <authorList>
            <person name="Chaw S.M."/>
            <person name="Liu Y.C."/>
            <person name="Wu Y.W."/>
            <person name="Wang H.Y."/>
            <person name="Lin C.I."/>
            <person name="Wu C.S."/>
            <person name="Ke H.M."/>
            <person name="Chang L.Y."/>
            <person name="Hsu C.Y."/>
            <person name="Yang H.T."/>
            <person name="Sudianto E."/>
            <person name="Hsu M.H."/>
            <person name="Wu K.P."/>
            <person name="Wang L.N."/>
            <person name="Leebens-Mack J.H."/>
            <person name="Tsai I.J."/>
        </authorList>
    </citation>
    <scope>NUCLEOTIDE SEQUENCE [LARGE SCALE GENOMIC DNA]</scope>
    <source>
        <strain evidence="18">cv. Chaw 1501</strain>
        <tissue evidence="17">Young leaves</tissue>
    </source>
</reference>
<keyword evidence="7" id="KW-0677">Repeat</keyword>
<keyword evidence="9 14" id="KW-1133">Transmembrane helix</keyword>
<keyword evidence="10 14" id="KW-0472">Membrane</keyword>
<dbReference type="InterPro" id="IPR038408">
    <property type="entry name" value="GNK2_sf"/>
</dbReference>
<feature type="domain" description="Gnk2-homologous" evidence="16">
    <location>
        <begin position="30"/>
        <end position="133"/>
    </location>
</feature>
<name>A0A3S4PX57_9MAGN</name>
<evidence type="ECO:0000313" key="17">
    <source>
        <dbReference type="EMBL" id="RWR95978.1"/>
    </source>
</evidence>
<keyword evidence="18" id="KW-1185">Reference proteome</keyword>
<comment type="subcellular location">
    <subcellularLocation>
        <location evidence="12">Cell junction</location>
        <location evidence="12">Plasmodesma</location>
    </subcellularLocation>
    <subcellularLocation>
        <location evidence="1">Cell membrane</location>
        <topology evidence="1">Single-pass type I membrane protein</topology>
    </subcellularLocation>
</comment>
<feature type="signal peptide" evidence="15">
    <location>
        <begin position="1"/>
        <end position="24"/>
    </location>
</feature>
<sequence length="282" mass="29672">MQQRTHLTLSLFLPLLLYTTPSFSFFPSTDSFVYGGCSQLKYGPGSPYQFNINSLLTSLLSSSSFITYNNSTYSGQGSSPLYGLYQCRGDVSTSDCYRCVQTAISQIGVLCSGSCGGAIQLEGCFVKYDNASFLGAPDKTMVANKCGPVTSGSGTDLLSRRDEVLTELGSRGGSFRVSTVGYVSGMAQCVGDLSAAECADCLSEAIERARGGCGASMSGDVYLGKCYVRYTASGVYGKAGNDSSDDEAGKTVAIIIGLLAGVFLVVLFLSFLRKVFEAGKGK</sequence>
<dbReference type="PANTHER" id="PTHR32080:SF3">
    <property type="entry name" value="PLASMODESMATA-LOCATED PROTEIN 7"/>
    <property type="match status" value="1"/>
</dbReference>
<keyword evidence="2" id="KW-0813">Transport</keyword>
<dbReference type="PROSITE" id="PS51473">
    <property type="entry name" value="GNK2"/>
    <property type="match status" value="2"/>
</dbReference>
<dbReference type="GO" id="GO:0005886">
    <property type="term" value="C:plasma membrane"/>
    <property type="evidence" value="ECO:0007669"/>
    <property type="project" value="UniProtKB-SubCell"/>
</dbReference>
<protein>
    <submittedName>
        <fullName evidence="17">Cysteine-rich repeat secretory protein 60-like protein</fullName>
    </submittedName>
</protein>
<dbReference type="Gene3D" id="3.30.430.20">
    <property type="entry name" value="Gnk2 domain, C-X8-C-X2-C motif"/>
    <property type="match status" value="2"/>
</dbReference>
<evidence type="ECO:0000256" key="2">
    <source>
        <dbReference type="ARBA" id="ARBA00022448"/>
    </source>
</evidence>
<evidence type="ECO:0000256" key="6">
    <source>
        <dbReference type="ARBA" id="ARBA00022729"/>
    </source>
</evidence>
<dbReference type="PANTHER" id="PTHR32080">
    <property type="entry name" value="ANTIFUNGAL PROTEIN GINKBILOBIN-2-LIKE"/>
    <property type="match status" value="1"/>
</dbReference>
<organism evidence="17 18">
    <name type="scientific">Cinnamomum micranthum f. kanehirae</name>
    <dbReference type="NCBI Taxonomy" id="337451"/>
    <lineage>
        <taxon>Eukaryota</taxon>
        <taxon>Viridiplantae</taxon>
        <taxon>Streptophyta</taxon>
        <taxon>Embryophyta</taxon>
        <taxon>Tracheophyta</taxon>
        <taxon>Spermatophyta</taxon>
        <taxon>Magnoliopsida</taxon>
        <taxon>Magnoliidae</taxon>
        <taxon>Laurales</taxon>
        <taxon>Lauraceae</taxon>
        <taxon>Cinnamomum</taxon>
    </lineage>
</organism>
<keyword evidence="3" id="KW-1003">Cell membrane</keyword>
<dbReference type="InterPro" id="IPR002902">
    <property type="entry name" value="GNK2"/>
</dbReference>
<proteinExistence type="inferred from homology"/>
<evidence type="ECO:0000313" key="18">
    <source>
        <dbReference type="Proteomes" id="UP000283530"/>
    </source>
</evidence>
<evidence type="ECO:0000256" key="14">
    <source>
        <dbReference type="SAM" id="Phobius"/>
    </source>
</evidence>
<evidence type="ECO:0000256" key="10">
    <source>
        <dbReference type="ARBA" id="ARBA00023136"/>
    </source>
</evidence>
<gene>
    <name evidence="17" type="ORF">CKAN_02534200</name>
</gene>
<evidence type="ECO:0000256" key="5">
    <source>
        <dbReference type="ARBA" id="ARBA00022692"/>
    </source>
</evidence>
<evidence type="ECO:0000259" key="16">
    <source>
        <dbReference type="PROSITE" id="PS51473"/>
    </source>
</evidence>
<keyword evidence="8" id="KW-0965">Cell junction</keyword>
<evidence type="ECO:0000256" key="1">
    <source>
        <dbReference type="ARBA" id="ARBA00004251"/>
    </source>
</evidence>
<evidence type="ECO:0000256" key="3">
    <source>
        <dbReference type="ARBA" id="ARBA00022475"/>
    </source>
</evidence>
<keyword evidence="5 14" id="KW-0812">Transmembrane</keyword>
<keyword evidence="6 15" id="KW-0732">Signal</keyword>